<proteinExistence type="predicted"/>
<feature type="region of interest" description="Disordered" evidence="1">
    <location>
        <begin position="2411"/>
        <end position="2437"/>
    </location>
</feature>
<feature type="compositionally biased region" description="Basic and acidic residues" evidence="1">
    <location>
        <begin position="2221"/>
        <end position="2230"/>
    </location>
</feature>
<comment type="caution">
    <text evidence="2">The sequence shown here is derived from an EMBL/GenBank/DDBJ whole genome shotgun (WGS) entry which is preliminary data.</text>
</comment>
<feature type="compositionally biased region" description="Basic and acidic residues" evidence="1">
    <location>
        <begin position="2054"/>
        <end position="2077"/>
    </location>
</feature>
<feature type="compositionally biased region" description="Polar residues" evidence="1">
    <location>
        <begin position="882"/>
        <end position="891"/>
    </location>
</feature>
<sequence length="3025" mass="332380">MSPKSSTPKKLAHVGHAAPTLAVMSESEISEDEATASPVKTKSIHPLRNTLLKKLEISSISSPSDKLPLQENCVEKEICRKDTEKVLNPVIKNINQDDNIKSNAEGAEGKRGKTSPSIPKDDEKSINSVDQESSVENNECDLGEDRGSNNSSFSDVLEAKSLEIEKNLMALEEMGEKKSDKQKSSDSANVQCIMDEMIVRLNVLQPFEDPKTRDRKPEEKSACHQIVCSPPVNVCDLTSHVGATEIIGNLSHEDDDDSSPMDDWEIVEKEKVIEVTTRRKEVTQEKLVVGSKSGSHISETVNNVLSINCTSEITSDSVGNNASSIRTSDKFSDKSSNPKIADESVIHKDEVGKAASGTCELQTKADFPCDNGRILESNVHVNPPFSDLDHIPDSGFNSPESPVAEIGELNVLFEKDHCSNSCVTETLRDLVSLRDSVLSLDDALKYPYSSEVMVKVAEEVPKISPEALPKGTPKNNYKEEFKSPHGQKAKKSPEKGKSPLNHESCTVNDNQSSVSKVRRSRRLMKEAEESFSSSIQTKSQSPTQEVSISPKDTRTKEVTSSPKSNFVKNNEMDVSGCRTRSRKGKTSDEKVDLLDSSLNILESDDEVKALETRVKKRDACLKEGEECSVLQKEIQISNSGSNKETSVSCSVSVAEKVEITPNANANSQVAQTLEKIGMHSEVNDDAVSSPGDEGSSVLDTAENNDIMSEFCENTSSKSDDMMSCFSEDDDNDVDLQKSFGENDLTSDGGPRCTNSNVNKHLDSGANNKIDLNYVNIAGSNYPQALNIIEKEVNSSEMPEIFLRRNDAQKESLSASKQMECQMGGVKTSGVASSSIPSFNELNIECSTPISKYSGIPKDFKQAFKLFLNVMNPQMISKPSIENDASLSNSEMYSKKEDPNKNSADSIEEMNSDKERSKDLGMFDDAEGKLDSSIQYPLSVQHLSFLKKPFRSPLDFLVKEKSNPKSTILVRCNYKNSSRNISDMKTIDSSVMLEDESLLSKSSNTHNSCTPCEFTVQNSQAKGQEKDMQKMKRNPCSAGKRKLNFNVIRRPIVPFFFGSCNLSTVFKVKFWIGGHFSMESFVDAYSFPKNSVVGFGHGDLKGLTPSKTANSASKSPPKFSGVKYSKKGTLASFSYADQYLSPTKPLLSLFSKKPNFSAFVTANSDSSAADIHGRKISENIDDKSKMKTSQAKDQVPQESELLIESGSNRNANAAAIGNTNCDANGHGNLDRSENANAAAIGNTNCDANGHGNLDRSENANAAAIGNTNCDANGHGNLDRSENAKSPTNLVASAIIKNTDCSANGNGNLDRSEKAKSPAYLVPSAVRGSTNCASNRHRNLDKSEIANPAANVVLTAVVDGLSSSESKSGDSKAVNSISDIQEKTTETEVECSLFESQSDGKENANSPKELLVMDSSTKNGSFCSSGSSFVSPSTSVIDVASKEVDGEEIHRSDDIPIKLSSPKRTEVVSNDSIDINLSPASSRGGDKPKVSKISKVEDQFSTSGIRKHSLPHIIQRKSSVTPINRNKSCVNPTSGKVENSEALRSCINLASLDSSAVPADDRVSFNVTLSKEESLLSKRKLQDVLDSNGEPLGKKIISKAVEGGDTFQEMVSSASNFGAQSESDDGELMIDPENNDNLITEMSPQEEDEHLSEAGSSLSADALLESGSLLHGVGKQSASEATGSLTKILKRRKLCKVRDKEDTETIHPCRNRNGNVPMKKKTELKDSEAKALTEAEVYENPPKKRRIAHSPSGNPESKSSDSPSSKGDYPAIGQTDSESTSVNLTDSNSLILLDNSVLIVGEPEEQLGEMFGSPEVHALTKSNRKPRKQTFDRIRRGANLQYSPPPQEVYRMLFGDIEDDNDKEPEVDDSMTFKDPDNLCGDLNDSVDKLYEKTKKIRIAHTPKTKPAIEKEVQSIPEESNKIELSKISIPFGRKSIISSNNFNQKPKVKQSKLEKLRSQIAKARGLFGRAVVDPNLPTTTIVKADLLVKCKVTTNMDAEEEKCTQSAKEKTHMSKSASISEGDKLEGRVKENGISSDVNNHKPQKDQVSTNEVSSNEKSEEPGDEKREVRKAANELEKVKRKKGKNFLSGKRSEEVASEEELNPRSKKAVITRDGSVEEKSGKVGKQINRKKSYVTVNGSEQESSSGIDLDLSLKEQELISPKRGLKNKFAHEDGEKATRSSKRLNVISPRKTVTKKTVQGKKGEVSMVIPDSESLTTSDFDSGRGKELAPKDGGMSSKSSRSEQDVTEVTYQENKRKASVEVADSGSPETSDLDSGKESKKTSHPMLLGMLSKTVNSGSAKDIGVRKSSFSDSSALEKEKVGKESGVLPASSSEESKSNSVQEGYAKEPSKKTFEGGSSICEDGIANYRNKDNRPTEEFLESMEVPPLSPLSSDELVDSFILCCDGDNDNWSPMKPSNKDSDKGDSSKLPESLATSQIIIPETLSTEDSRAHLDENPAECEPQERVRDFFFNIVQEYKGRNYYQSNQGDPNPGDKEALKCLLGRLHKKNYRTEDMDNLIEGLNDETKNFQSKSVAKYLVRILRKEDEDDVQHPVVHGAPRLSEMQLRVLTLVLALERRCPRFSDLIDIILKGISFFLFRLGHAPEVEVIMPLARMYTVFCKVRKDLQTARTFCYDALFCLGLKAYALIFIVLSVWPEVFRKQDNGKDPDAIESSILIALMELKIFKKKGEIKVVPVQNILKNAYKCQHQSIKSDDFIKKLMLEMRGGIPVEGAQAATILLCKKKGWDWTHGNLLCQNLVSILEDYERGNISVNAAATAVKLIGFISRSCSMETAGPVKPIVDYLYEAMNNQEKYPMAIQEAIAQSLICLSRFYIHRVAHALDIWTPSTTPSEELVKKMTNLVRNPHKGFWGRYFGQWRKRPKMPKDALVPFKTGVYFTDADVSNIMENSGEESMELERSDLEVECEGDGEGNKGVMKRMNGLKVRGGKAGHCRGGVRHRGGWIGSKGRAVQRNARWVGMLRSESNWVKAEEKKWDEIAWVKKVSIPSAERREAESLMKYEGNIFN</sequence>
<keyword evidence="3" id="KW-1185">Reference proteome</keyword>
<feature type="compositionally biased region" description="Basic and acidic residues" evidence="1">
    <location>
        <begin position="2020"/>
        <end position="2030"/>
    </location>
</feature>
<evidence type="ECO:0000313" key="3">
    <source>
        <dbReference type="Proteomes" id="UP000792457"/>
    </source>
</evidence>
<evidence type="ECO:0000313" key="2">
    <source>
        <dbReference type="EMBL" id="KAG8221955.1"/>
    </source>
</evidence>
<feature type="compositionally biased region" description="Basic and acidic residues" evidence="1">
    <location>
        <begin position="1695"/>
        <end position="1705"/>
    </location>
</feature>
<feature type="region of interest" description="Disordered" evidence="1">
    <location>
        <begin position="465"/>
        <end position="583"/>
    </location>
</feature>
<feature type="region of interest" description="Disordered" evidence="1">
    <location>
        <begin position="1997"/>
        <end position="2125"/>
    </location>
</feature>
<feature type="compositionally biased region" description="Basic and acidic residues" evidence="1">
    <location>
        <begin position="2345"/>
        <end position="2354"/>
    </location>
</feature>
<dbReference type="Proteomes" id="UP000792457">
    <property type="component" value="Unassembled WGS sequence"/>
</dbReference>
<feature type="region of interest" description="Disordered" evidence="1">
    <location>
        <begin position="86"/>
        <end position="154"/>
    </location>
</feature>
<feature type="compositionally biased region" description="Basic and acidic residues" evidence="1">
    <location>
        <begin position="2000"/>
        <end position="2011"/>
    </location>
</feature>
<dbReference type="OrthoDB" id="6368736at2759"/>
<dbReference type="EMBL" id="KZ308118">
    <property type="protein sequence ID" value="KAG8221955.1"/>
    <property type="molecule type" value="Genomic_DNA"/>
</dbReference>
<gene>
    <name evidence="2" type="ORF">J437_LFUL007796</name>
</gene>
<organism evidence="2 3">
    <name type="scientific">Ladona fulva</name>
    <name type="common">Scarce chaser dragonfly</name>
    <name type="synonym">Libellula fulva</name>
    <dbReference type="NCBI Taxonomy" id="123851"/>
    <lineage>
        <taxon>Eukaryota</taxon>
        <taxon>Metazoa</taxon>
        <taxon>Ecdysozoa</taxon>
        <taxon>Arthropoda</taxon>
        <taxon>Hexapoda</taxon>
        <taxon>Insecta</taxon>
        <taxon>Pterygota</taxon>
        <taxon>Palaeoptera</taxon>
        <taxon>Odonata</taxon>
        <taxon>Epiprocta</taxon>
        <taxon>Anisoptera</taxon>
        <taxon>Libelluloidea</taxon>
        <taxon>Libellulidae</taxon>
        <taxon>Ladona</taxon>
    </lineage>
</organism>
<feature type="region of interest" description="Disordered" evidence="1">
    <location>
        <begin position="2164"/>
        <end position="2378"/>
    </location>
</feature>
<feature type="compositionally biased region" description="Polar residues" evidence="1">
    <location>
        <begin position="126"/>
        <end position="137"/>
    </location>
</feature>
<feature type="compositionally biased region" description="Basic and acidic residues" evidence="1">
    <location>
        <begin position="1718"/>
        <end position="1731"/>
    </location>
</feature>
<feature type="compositionally biased region" description="Polar residues" evidence="1">
    <location>
        <begin position="558"/>
        <end position="568"/>
    </location>
</feature>
<feature type="compositionally biased region" description="Low complexity" evidence="1">
    <location>
        <begin position="530"/>
        <end position="544"/>
    </location>
</feature>
<accession>A0A8K0JU46</accession>
<feature type="compositionally biased region" description="Basic and acidic residues" evidence="1">
    <location>
        <begin position="2169"/>
        <end position="2178"/>
    </location>
</feature>
<feature type="region of interest" description="Disordered" evidence="1">
    <location>
        <begin position="880"/>
        <end position="918"/>
    </location>
</feature>
<feature type="compositionally biased region" description="Low complexity" evidence="1">
    <location>
        <begin position="1748"/>
        <end position="1766"/>
    </location>
</feature>
<feature type="region of interest" description="Disordered" evidence="1">
    <location>
        <begin position="682"/>
        <end position="705"/>
    </location>
</feature>
<name>A0A8K0JU46_LADFU</name>
<feature type="compositionally biased region" description="Basic and acidic residues" evidence="1">
    <location>
        <begin position="2417"/>
        <end position="2428"/>
    </location>
</feature>
<evidence type="ECO:0000256" key="1">
    <source>
        <dbReference type="SAM" id="MobiDB-lite"/>
    </source>
</evidence>
<protein>
    <submittedName>
        <fullName evidence="2">Uncharacterized protein</fullName>
    </submittedName>
</protein>
<reference evidence="2" key="1">
    <citation type="submission" date="2013-04" db="EMBL/GenBank/DDBJ databases">
        <authorList>
            <person name="Qu J."/>
            <person name="Murali S.C."/>
            <person name="Bandaranaike D."/>
            <person name="Bellair M."/>
            <person name="Blankenburg K."/>
            <person name="Chao H."/>
            <person name="Dinh H."/>
            <person name="Doddapaneni H."/>
            <person name="Downs B."/>
            <person name="Dugan-Rocha S."/>
            <person name="Elkadiri S."/>
            <person name="Gnanaolivu R.D."/>
            <person name="Hernandez B."/>
            <person name="Javaid M."/>
            <person name="Jayaseelan J.C."/>
            <person name="Lee S."/>
            <person name="Li M."/>
            <person name="Ming W."/>
            <person name="Munidasa M."/>
            <person name="Muniz J."/>
            <person name="Nguyen L."/>
            <person name="Ongeri F."/>
            <person name="Osuji N."/>
            <person name="Pu L.-L."/>
            <person name="Puazo M."/>
            <person name="Qu C."/>
            <person name="Quiroz J."/>
            <person name="Raj R."/>
            <person name="Weissenberger G."/>
            <person name="Xin Y."/>
            <person name="Zou X."/>
            <person name="Han Y."/>
            <person name="Richards S."/>
            <person name="Worley K."/>
            <person name="Muzny D."/>
            <person name="Gibbs R."/>
        </authorList>
    </citation>
    <scope>NUCLEOTIDE SEQUENCE</scope>
    <source>
        <strain evidence="2">Sampled in the wild</strain>
    </source>
</reference>
<feature type="region of interest" description="Disordered" evidence="1">
    <location>
        <begin position="1695"/>
        <end position="1780"/>
    </location>
</feature>
<reference evidence="2" key="2">
    <citation type="submission" date="2017-10" db="EMBL/GenBank/DDBJ databases">
        <title>Ladona fulva Genome sequencing and assembly.</title>
        <authorList>
            <person name="Murali S."/>
            <person name="Richards S."/>
            <person name="Bandaranaike D."/>
            <person name="Bellair M."/>
            <person name="Blankenburg K."/>
            <person name="Chao H."/>
            <person name="Dinh H."/>
            <person name="Doddapaneni H."/>
            <person name="Dugan-Rocha S."/>
            <person name="Elkadiri S."/>
            <person name="Gnanaolivu R."/>
            <person name="Hernandez B."/>
            <person name="Skinner E."/>
            <person name="Javaid M."/>
            <person name="Lee S."/>
            <person name="Li M."/>
            <person name="Ming W."/>
            <person name="Munidasa M."/>
            <person name="Muniz J."/>
            <person name="Nguyen L."/>
            <person name="Hughes D."/>
            <person name="Osuji N."/>
            <person name="Pu L.-L."/>
            <person name="Puazo M."/>
            <person name="Qu C."/>
            <person name="Quiroz J."/>
            <person name="Raj R."/>
            <person name="Weissenberger G."/>
            <person name="Xin Y."/>
            <person name="Zou X."/>
            <person name="Han Y."/>
            <person name="Worley K."/>
            <person name="Muzny D."/>
            <person name="Gibbs R."/>
        </authorList>
    </citation>
    <scope>NUCLEOTIDE SEQUENCE</scope>
    <source>
        <strain evidence="2">Sampled in the wild</strain>
    </source>
</reference>
<feature type="compositionally biased region" description="Polar residues" evidence="1">
    <location>
        <begin position="501"/>
        <end position="511"/>
    </location>
</feature>
<feature type="region of interest" description="Disordered" evidence="1">
    <location>
        <begin position="1"/>
        <end position="41"/>
    </location>
</feature>